<dbReference type="Pfam" id="PF13621">
    <property type="entry name" value="Cupin_8"/>
    <property type="match status" value="1"/>
</dbReference>
<reference evidence="2 3" key="1">
    <citation type="journal article" date="2004" name="Proc. Natl. Acad. Sci. U.S.A.">
        <title>Structural flexibility in the Burkholderia mallei genome.</title>
        <authorList>
            <person name="Nierman W.C."/>
            <person name="DeShazer D."/>
            <person name="Kim H.S."/>
            <person name="Tettelin H."/>
            <person name="Nelson K.E."/>
            <person name="Feldblyum T."/>
            <person name="Ulrich R.L."/>
            <person name="Ronning C.M."/>
            <person name="Brinkac L.M."/>
            <person name="Daugherty S.C."/>
            <person name="Davidsen T.D."/>
            <person name="Deboy R.T."/>
            <person name="Dimitrov G."/>
            <person name="Dodson R.J."/>
            <person name="Durkin A.S."/>
            <person name="Gwinn M.L."/>
            <person name="Haft D.H."/>
            <person name="Khouri H."/>
            <person name="Kolonay J.F."/>
            <person name="Madupu R."/>
            <person name="Mohammoud Y."/>
            <person name="Nelson W.C."/>
            <person name="Radune D."/>
            <person name="Romero C.M."/>
            <person name="Sarria S."/>
            <person name="Selengut J."/>
            <person name="Shamblin C."/>
            <person name="Sullivan S.A."/>
            <person name="White O."/>
            <person name="Yu Y."/>
            <person name="Zafar N."/>
            <person name="Zhou L."/>
            <person name="Fraser C.M."/>
        </authorList>
    </citation>
    <scope>NUCLEOTIDE SEQUENCE [LARGE SCALE GENOMIC DNA]</scope>
    <source>
        <strain evidence="2 3">ATCC 23344</strain>
    </source>
</reference>
<dbReference type="PROSITE" id="PS51184">
    <property type="entry name" value="JMJC"/>
    <property type="match status" value="1"/>
</dbReference>
<dbReference type="InterPro" id="IPR041667">
    <property type="entry name" value="Cupin_8"/>
</dbReference>
<dbReference type="HOGENOM" id="CLU_016785_3_3_4"/>
<sequence>MRASIRSGWTGEAFPPVGKRSANLRRSNSVCNASSNSGRTWCLPASASISINIRARESTMPYDEILPIETLVRPKVSDFREHYLEKERPVKIARALDAWPAMQKWSLDYFENRFGDETIGVESFQPDERGPGNNSPQGYVKHLRFQELKLKELIRILRTKPDHMYYMASHPFRKSFPNLRADLAPHPYVQGHIEHIPGAHMDSYLWIGPAGTHTPIHTDPMPNFLTQIVGRKMVYLFPPDQASKNLYIGQFERETFSPVDLEKPDLERYPNYRHCTPYQAIIEPGETLHIPRNWGHCVISMDISISISTFFITYPQLFRLVPEFFTQYVKRAFEGWRWKGMENERAGLNPPPR</sequence>
<dbReference type="Proteomes" id="UP000006693">
    <property type="component" value="Chromosome 1"/>
</dbReference>
<dbReference type="PATRIC" id="fig|243160.12.peg.1153"/>
<dbReference type="PANTHER" id="PTHR12461:SF105">
    <property type="entry name" value="HYPOXIA-INDUCIBLE FACTOR 1-ALPHA INHIBITOR"/>
    <property type="match status" value="1"/>
</dbReference>
<dbReference type="EMBL" id="CP000010">
    <property type="protein sequence ID" value="AAU47394.1"/>
    <property type="molecule type" value="Genomic_DNA"/>
</dbReference>
<accession>A0A0H2WFA3</accession>
<proteinExistence type="predicted"/>
<evidence type="ECO:0000313" key="3">
    <source>
        <dbReference type="Proteomes" id="UP000006693"/>
    </source>
</evidence>
<evidence type="ECO:0000313" key="2">
    <source>
        <dbReference type="EMBL" id="AAU47394.1"/>
    </source>
</evidence>
<gene>
    <name evidence="2" type="ordered locus">BMA1121</name>
</gene>
<dbReference type="SUPFAM" id="SSF51197">
    <property type="entry name" value="Clavaminate synthase-like"/>
    <property type="match status" value="1"/>
</dbReference>
<dbReference type="Gene3D" id="2.60.120.650">
    <property type="entry name" value="Cupin"/>
    <property type="match status" value="1"/>
</dbReference>
<dbReference type="InterPro" id="IPR003347">
    <property type="entry name" value="JmjC_dom"/>
</dbReference>
<dbReference type="PANTHER" id="PTHR12461">
    <property type="entry name" value="HYPOXIA-INDUCIBLE FACTOR 1 ALPHA INHIBITOR-RELATED"/>
    <property type="match status" value="1"/>
</dbReference>
<feature type="domain" description="JmjC" evidence="1">
    <location>
        <begin position="172"/>
        <end position="328"/>
    </location>
</feature>
<organism evidence="2 3">
    <name type="scientific">Burkholderia mallei (strain ATCC 23344)</name>
    <dbReference type="NCBI Taxonomy" id="243160"/>
    <lineage>
        <taxon>Bacteria</taxon>
        <taxon>Pseudomonadati</taxon>
        <taxon>Pseudomonadota</taxon>
        <taxon>Betaproteobacteria</taxon>
        <taxon>Burkholderiales</taxon>
        <taxon>Burkholderiaceae</taxon>
        <taxon>Burkholderia</taxon>
        <taxon>pseudomallei group</taxon>
    </lineage>
</organism>
<evidence type="ECO:0000259" key="1">
    <source>
        <dbReference type="PROSITE" id="PS51184"/>
    </source>
</evidence>
<name>A0A0H2WFA3_BURMA</name>
<dbReference type="KEGG" id="bma:BMA1121"/>
<keyword evidence="3" id="KW-1185">Reference proteome</keyword>
<dbReference type="eggNOG" id="COG2850">
    <property type="taxonomic scope" value="Bacteria"/>
</dbReference>
<dbReference type="SMART" id="SM00558">
    <property type="entry name" value="JmjC"/>
    <property type="match status" value="1"/>
</dbReference>
<protein>
    <submittedName>
        <fullName evidence="2">JmjC domain protein</fullName>
    </submittedName>
</protein>
<dbReference type="AlphaFoldDB" id="A0A0H2WFA3"/>